<dbReference type="EMBL" id="CM000880">
    <property type="protein sequence ID" value="KQK21107.2"/>
    <property type="molecule type" value="Genomic_DNA"/>
</dbReference>
<evidence type="ECO:0000313" key="3">
    <source>
        <dbReference type="EMBL" id="KQK21107.2"/>
    </source>
</evidence>
<dbReference type="InterPro" id="IPR036047">
    <property type="entry name" value="F-box-like_dom_sf"/>
</dbReference>
<reference evidence="3" key="2">
    <citation type="submission" date="2017-06" db="EMBL/GenBank/DDBJ databases">
        <title>WGS assembly of Brachypodium distachyon.</title>
        <authorList>
            <consortium name="The International Brachypodium Initiative"/>
            <person name="Lucas S."/>
            <person name="Harmon-Smith M."/>
            <person name="Lail K."/>
            <person name="Tice H."/>
            <person name="Grimwood J."/>
            <person name="Bruce D."/>
            <person name="Barry K."/>
            <person name="Shu S."/>
            <person name="Lindquist E."/>
            <person name="Wang M."/>
            <person name="Pitluck S."/>
            <person name="Vogel J.P."/>
            <person name="Garvin D.F."/>
            <person name="Mockler T.C."/>
            <person name="Schmutz J."/>
            <person name="Rokhsar D."/>
            <person name="Bevan M.W."/>
        </authorList>
    </citation>
    <scope>NUCLEOTIDE SEQUENCE</scope>
    <source>
        <strain evidence="3">Bd21</strain>
    </source>
</reference>
<dbReference type="PANTHER" id="PTHR34709:SF16">
    <property type="entry name" value="F-BOX DOMAIN-CONTAINING PROTEIN"/>
    <property type="match status" value="1"/>
</dbReference>
<feature type="compositionally biased region" description="Basic and acidic residues" evidence="1">
    <location>
        <begin position="1"/>
        <end position="14"/>
    </location>
</feature>
<evidence type="ECO:0000313" key="5">
    <source>
        <dbReference type="Proteomes" id="UP000008810"/>
    </source>
</evidence>
<evidence type="ECO:0000256" key="1">
    <source>
        <dbReference type="SAM" id="MobiDB-lite"/>
    </source>
</evidence>
<dbReference type="EnsemblPlants" id="KQK21107">
    <property type="protein sequence ID" value="KQK21107"/>
    <property type="gene ID" value="BRADI_1g58780v3"/>
</dbReference>
<feature type="domain" description="F-box" evidence="2">
    <location>
        <begin position="30"/>
        <end position="67"/>
    </location>
</feature>
<dbReference type="Pfam" id="PF00646">
    <property type="entry name" value="F-box"/>
    <property type="match status" value="1"/>
</dbReference>
<sequence length="414" mass="45282">MEHGDGERAAKRAEPSASATADGGGEEDLLSALPDDVLLHILARLRSAAFAARTSALSSRWRRLWALLPTLEFCPLDVYRIGPALAAHEAEARATLLCLRVFLWEANAASVAAWIPAAARRLSGSLTLVNSVDDWEADGGVFELPCFENATSIRLGLGFLGIAVPASGISARLTDLHMDTFQKTPVCSVRLSPRRTARRCEGSLSGTPGGIDRFTMHSESLLQLKLCDLEDFEQLTLVTPALRELHVSGCFGQFMNPARLVVSISAPELALLEWKDAYDPSSVQLGEMPNLQRLCPGTFLVYGPNDFVPNRNVLRLLGHFRVMHSVALKLFCRPDISHRQYLMESMARLPGNITNLFLDVVSNGHSIGAISFHILRVSTDVRSLTINLIQVNLSTICLSSFKRLANARIISEVT</sequence>
<protein>
    <recommendedName>
        <fullName evidence="2">F-box domain-containing protein</fullName>
    </recommendedName>
</protein>
<dbReference type="Gramene" id="KQK21107">
    <property type="protein sequence ID" value="KQK21107"/>
    <property type="gene ID" value="BRADI_1g58780v3"/>
</dbReference>
<feature type="region of interest" description="Disordered" evidence="1">
    <location>
        <begin position="1"/>
        <end position="25"/>
    </location>
</feature>
<dbReference type="PANTHER" id="PTHR34709">
    <property type="entry name" value="OS10G0396666 PROTEIN"/>
    <property type="match status" value="1"/>
</dbReference>
<dbReference type="AlphaFoldDB" id="A0A0Q3JU49"/>
<accession>A0A0Q3JU49</accession>
<gene>
    <name evidence="3" type="ORF">BRADI_1g58780v3</name>
</gene>
<dbReference type="InParanoid" id="A0A0Q3JU49"/>
<dbReference type="Proteomes" id="UP000008810">
    <property type="component" value="Chromosome 1"/>
</dbReference>
<dbReference type="InterPro" id="IPR001810">
    <property type="entry name" value="F-box_dom"/>
</dbReference>
<dbReference type="InterPro" id="IPR055312">
    <property type="entry name" value="FBL15-like"/>
</dbReference>
<evidence type="ECO:0000313" key="4">
    <source>
        <dbReference type="EnsemblPlants" id="KQK21107"/>
    </source>
</evidence>
<evidence type="ECO:0000259" key="2">
    <source>
        <dbReference type="Pfam" id="PF00646"/>
    </source>
</evidence>
<dbReference type="SUPFAM" id="SSF81383">
    <property type="entry name" value="F-box domain"/>
    <property type="match status" value="1"/>
</dbReference>
<name>A0A0Q3JU49_BRADI</name>
<reference evidence="3 4" key="1">
    <citation type="journal article" date="2010" name="Nature">
        <title>Genome sequencing and analysis of the model grass Brachypodium distachyon.</title>
        <authorList>
            <consortium name="International Brachypodium Initiative"/>
        </authorList>
    </citation>
    <scope>NUCLEOTIDE SEQUENCE [LARGE SCALE GENOMIC DNA]</scope>
    <source>
        <strain evidence="3 4">Bd21</strain>
    </source>
</reference>
<reference evidence="4" key="3">
    <citation type="submission" date="2018-08" db="UniProtKB">
        <authorList>
            <consortium name="EnsemblPlants"/>
        </authorList>
    </citation>
    <scope>IDENTIFICATION</scope>
    <source>
        <strain evidence="4">cv. Bd21</strain>
    </source>
</reference>
<proteinExistence type="predicted"/>
<organism evidence="3">
    <name type="scientific">Brachypodium distachyon</name>
    <name type="common">Purple false brome</name>
    <name type="synonym">Trachynia distachya</name>
    <dbReference type="NCBI Taxonomy" id="15368"/>
    <lineage>
        <taxon>Eukaryota</taxon>
        <taxon>Viridiplantae</taxon>
        <taxon>Streptophyta</taxon>
        <taxon>Embryophyta</taxon>
        <taxon>Tracheophyta</taxon>
        <taxon>Spermatophyta</taxon>
        <taxon>Magnoliopsida</taxon>
        <taxon>Liliopsida</taxon>
        <taxon>Poales</taxon>
        <taxon>Poaceae</taxon>
        <taxon>BOP clade</taxon>
        <taxon>Pooideae</taxon>
        <taxon>Stipodae</taxon>
        <taxon>Brachypodieae</taxon>
        <taxon>Brachypodium</taxon>
    </lineage>
</organism>
<keyword evidence="5" id="KW-1185">Reference proteome</keyword>